<dbReference type="SUPFAM" id="SSF46785">
    <property type="entry name" value="Winged helix' DNA-binding domain"/>
    <property type="match status" value="1"/>
</dbReference>
<dbReference type="KEGG" id="sbh:SBI_08962"/>
<dbReference type="Pfam" id="PF13377">
    <property type="entry name" value="Peripla_BP_3"/>
    <property type="match status" value="1"/>
</dbReference>
<dbReference type="InterPro" id="IPR001034">
    <property type="entry name" value="DeoR_HTH"/>
</dbReference>
<protein>
    <submittedName>
        <fullName evidence="5">DeoR family transcriptional regulator</fullName>
    </submittedName>
</protein>
<dbReference type="PRINTS" id="PR00037">
    <property type="entry name" value="HTHLACR"/>
</dbReference>
<evidence type="ECO:0000259" key="4">
    <source>
        <dbReference type="PROSITE" id="PS51000"/>
    </source>
</evidence>
<dbReference type="PATRIC" id="fig|749414.3.peg.9231"/>
<dbReference type="PROSITE" id="PS51000">
    <property type="entry name" value="HTH_DEOR_2"/>
    <property type="match status" value="1"/>
</dbReference>
<evidence type="ECO:0000313" key="5">
    <source>
        <dbReference type="EMBL" id="ADI12080.1"/>
    </source>
</evidence>
<accession>D7C040</accession>
<dbReference type="STRING" id="749414.SBI_08962"/>
<keyword evidence="1" id="KW-0805">Transcription regulation</keyword>
<dbReference type="Pfam" id="PF08220">
    <property type="entry name" value="HTH_DeoR"/>
    <property type="match status" value="1"/>
</dbReference>
<dbReference type="EMBL" id="CP002047">
    <property type="protein sequence ID" value="ADI12080.1"/>
    <property type="molecule type" value="Genomic_DNA"/>
</dbReference>
<dbReference type="InterPro" id="IPR028082">
    <property type="entry name" value="Peripla_BP_I"/>
</dbReference>
<evidence type="ECO:0000256" key="3">
    <source>
        <dbReference type="ARBA" id="ARBA00023163"/>
    </source>
</evidence>
<dbReference type="RefSeq" id="WP_014181527.1">
    <property type="nucleotide sequence ID" value="NC_016582.1"/>
</dbReference>
<dbReference type="GO" id="GO:0000976">
    <property type="term" value="F:transcription cis-regulatory region binding"/>
    <property type="evidence" value="ECO:0007669"/>
    <property type="project" value="TreeGrafter"/>
</dbReference>
<dbReference type="Gene3D" id="3.40.50.2300">
    <property type="match status" value="2"/>
</dbReference>
<keyword evidence="6" id="KW-1185">Reference proteome</keyword>
<feature type="domain" description="HTH deoR-type" evidence="4">
    <location>
        <begin position="5"/>
        <end position="60"/>
    </location>
</feature>
<keyword evidence="3" id="KW-0804">Transcription</keyword>
<gene>
    <name evidence="5" type="ordered locus">SBI_08962</name>
</gene>
<dbReference type="PANTHER" id="PTHR30146:SF155">
    <property type="entry name" value="ALANINE RACEMASE"/>
    <property type="match status" value="1"/>
</dbReference>
<dbReference type="InterPro" id="IPR046335">
    <property type="entry name" value="LacI/GalR-like_sensor"/>
</dbReference>
<dbReference type="HOGENOM" id="CLU_037628_15_0_11"/>
<dbReference type="GO" id="GO:0003700">
    <property type="term" value="F:DNA-binding transcription factor activity"/>
    <property type="evidence" value="ECO:0007669"/>
    <property type="project" value="InterPro"/>
</dbReference>
<dbReference type="InterPro" id="IPR036388">
    <property type="entry name" value="WH-like_DNA-bd_sf"/>
</dbReference>
<reference evidence="5 6" key="1">
    <citation type="journal article" date="2010" name="J. Bacteriol.">
        <title>Genome sequence of the milbemycin-producing bacterium Streptomyces bingchenggensis.</title>
        <authorList>
            <person name="Wang X.J."/>
            <person name="Yan Y.J."/>
            <person name="Zhang B."/>
            <person name="An J."/>
            <person name="Wang J.J."/>
            <person name="Tian J."/>
            <person name="Jiang L."/>
            <person name="Chen Y.H."/>
            <person name="Huang S.X."/>
            <person name="Yin M."/>
            <person name="Zhang J."/>
            <person name="Gao A.L."/>
            <person name="Liu C.X."/>
            <person name="Zhu Z.X."/>
            <person name="Xiang W.S."/>
        </authorList>
    </citation>
    <scope>NUCLEOTIDE SEQUENCE [LARGE SCALE GENOMIC DNA]</scope>
    <source>
        <strain evidence="5 6">BCW-1</strain>
    </source>
</reference>
<evidence type="ECO:0000256" key="1">
    <source>
        <dbReference type="ARBA" id="ARBA00023015"/>
    </source>
</evidence>
<dbReference type="PANTHER" id="PTHR30146">
    <property type="entry name" value="LACI-RELATED TRANSCRIPTIONAL REPRESSOR"/>
    <property type="match status" value="1"/>
</dbReference>
<dbReference type="eggNOG" id="COG1609">
    <property type="taxonomic scope" value="Bacteria"/>
</dbReference>
<dbReference type="PROSITE" id="PS00894">
    <property type="entry name" value="HTH_DEOR_1"/>
    <property type="match status" value="1"/>
</dbReference>
<dbReference type="Proteomes" id="UP000000377">
    <property type="component" value="Chromosome"/>
</dbReference>
<sequence>MREPAQGRQARIVGIVEARGLAKITDLADELGVSVVTVRRDVEELARRGEVRRGHGVARSLRPSPEPGGGTGDAVGMVVPERNTYLTEAVQGAREAAEQAGLRLALHIAADEPGAGRRAVRQALDAGVRGLLLAPRWRTAAEAASDHAWLSALDVPVVLVERRPERGSAIYGLDSVRADHAYGVHLALDHLLSLGHRRIVLAARDDSPTARVIRAEFAAQTAAREIAEGCRTILSSRTAGPDPSVADARAADLAHALRETGATAALIHSDMDALVLLQRLQEAGIEVPRDCAVVAYNDVVADMGHIALTAVAPPKAEIGRAALDVLRRQFDAAREGRRPGATRHLELLPALVVRESSAPAVARSF</sequence>
<evidence type="ECO:0000313" key="6">
    <source>
        <dbReference type="Proteomes" id="UP000000377"/>
    </source>
</evidence>
<dbReference type="AlphaFoldDB" id="D7C040"/>
<name>D7C040_STRBB</name>
<dbReference type="Gene3D" id="1.10.10.10">
    <property type="entry name" value="Winged helix-like DNA-binding domain superfamily/Winged helix DNA-binding domain"/>
    <property type="match status" value="1"/>
</dbReference>
<dbReference type="InterPro" id="IPR018356">
    <property type="entry name" value="Tscrpt_reg_HTH_DeoR_CS"/>
</dbReference>
<dbReference type="SMART" id="SM00420">
    <property type="entry name" value="HTH_DEOR"/>
    <property type="match status" value="1"/>
</dbReference>
<evidence type="ECO:0000256" key="2">
    <source>
        <dbReference type="ARBA" id="ARBA00023125"/>
    </source>
</evidence>
<keyword evidence="2" id="KW-0238">DNA-binding</keyword>
<proteinExistence type="predicted"/>
<dbReference type="SUPFAM" id="SSF53822">
    <property type="entry name" value="Periplasmic binding protein-like I"/>
    <property type="match status" value="1"/>
</dbReference>
<organism evidence="5 6">
    <name type="scientific">Streptomyces bingchenggensis (strain BCW-1)</name>
    <dbReference type="NCBI Taxonomy" id="749414"/>
    <lineage>
        <taxon>Bacteria</taxon>
        <taxon>Bacillati</taxon>
        <taxon>Actinomycetota</taxon>
        <taxon>Actinomycetes</taxon>
        <taxon>Kitasatosporales</taxon>
        <taxon>Streptomycetaceae</taxon>
        <taxon>Streptomyces</taxon>
    </lineage>
</organism>
<dbReference type="InterPro" id="IPR036390">
    <property type="entry name" value="WH_DNA-bd_sf"/>
</dbReference>